<dbReference type="Proteomes" id="UP000282378">
    <property type="component" value="Unassembled WGS sequence"/>
</dbReference>
<sequence>MEPPRAEAPLIEKPPLMSRLMSNLFYKTLLDDFSRSLEMQPLVFDDHGTCNMIIDNTFALTLSCDYARERLLLIGLLEPHKDIPQQCLLAGALNPLLNAGPGLGLDEKSGLYHAYQSIPREKLSVPTLKREMAGLLEWMRGWREASQ</sequence>
<proteinExistence type="predicted"/>
<name>A0A3M3BCK0_PSEYM</name>
<evidence type="ECO:0000313" key="2">
    <source>
        <dbReference type="Proteomes" id="UP000282378"/>
    </source>
</evidence>
<dbReference type="GO" id="GO:0030254">
    <property type="term" value="P:protein secretion by the type III secretion system"/>
    <property type="evidence" value="ECO:0007669"/>
    <property type="project" value="InterPro"/>
</dbReference>
<comment type="caution">
    <text evidence="1">The sequence shown here is derived from an EMBL/GenBank/DDBJ whole genome shotgun (WGS) entry which is preliminary data.</text>
</comment>
<dbReference type="Pfam" id="PF05932">
    <property type="entry name" value="CesT"/>
    <property type="match status" value="1"/>
</dbReference>
<evidence type="ECO:0000313" key="1">
    <source>
        <dbReference type="EMBL" id="RMM10477.1"/>
    </source>
</evidence>
<protein>
    <submittedName>
        <fullName evidence="1">Type III chaperone protein ShcA</fullName>
    </submittedName>
</protein>
<dbReference type="InterPro" id="IPR010261">
    <property type="entry name" value="Tir_chaperone"/>
</dbReference>
<dbReference type="EMBL" id="RBNL01000058">
    <property type="protein sequence ID" value="RMM10477.1"/>
    <property type="molecule type" value="Genomic_DNA"/>
</dbReference>
<gene>
    <name evidence="1" type="ORF">APX70_00892</name>
</gene>
<organism evidence="1 2">
    <name type="scientific">Pseudomonas syringae pv. maculicola</name>
    <dbReference type="NCBI Taxonomy" id="59511"/>
    <lineage>
        <taxon>Bacteria</taxon>
        <taxon>Pseudomonadati</taxon>
        <taxon>Pseudomonadota</taxon>
        <taxon>Gammaproteobacteria</taxon>
        <taxon>Pseudomonadales</taxon>
        <taxon>Pseudomonadaceae</taxon>
        <taxon>Pseudomonas</taxon>
    </lineage>
</organism>
<dbReference type="SUPFAM" id="SSF69635">
    <property type="entry name" value="Type III secretory system chaperone-like"/>
    <property type="match status" value="1"/>
</dbReference>
<dbReference type="Gene3D" id="3.30.1460.10">
    <property type="match status" value="1"/>
</dbReference>
<dbReference type="CDD" id="cd17019">
    <property type="entry name" value="T3SC_IA_ShcA-like"/>
    <property type="match status" value="1"/>
</dbReference>
<reference evidence="1 2" key="1">
    <citation type="submission" date="2018-08" db="EMBL/GenBank/DDBJ databases">
        <title>Recombination of ecologically and evolutionarily significant loci maintains genetic cohesion in the Pseudomonas syringae species complex.</title>
        <authorList>
            <person name="Dillon M."/>
            <person name="Thakur S."/>
            <person name="Almeida R.N.D."/>
            <person name="Weir B.S."/>
            <person name="Guttman D.S."/>
        </authorList>
    </citation>
    <scope>NUCLEOTIDE SEQUENCE [LARGE SCALE GENOMIC DNA]</scope>
    <source>
        <strain evidence="1 2">88_10</strain>
    </source>
</reference>
<accession>A0A3M3BCK0</accession>
<dbReference type="AlphaFoldDB" id="A0A3M3BCK0"/>